<dbReference type="GO" id="GO:0016787">
    <property type="term" value="F:hydrolase activity"/>
    <property type="evidence" value="ECO:0007669"/>
    <property type="project" value="InterPro"/>
</dbReference>
<reference evidence="3" key="2">
    <citation type="submission" date="2016-10" db="EMBL/GenBank/DDBJ databases">
        <authorList>
            <person name="de Groot N.N."/>
        </authorList>
    </citation>
    <scope>NUCLEOTIDE SEQUENCE [LARGE SCALE GENOMIC DNA]</scope>
    <source>
        <strain evidence="3">CGMCC 1.12397</strain>
    </source>
</reference>
<dbReference type="RefSeq" id="WP_092532806.1">
    <property type="nucleotide sequence ID" value="NZ_FNKQ01000001.1"/>
</dbReference>
<gene>
    <name evidence="2" type="ORF">DWB78_12655</name>
    <name evidence="3" type="ORF">SAMN05216278_0646</name>
</gene>
<evidence type="ECO:0000259" key="1">
    <source>
        <dbReference type="Pfam" id="PF00149"/>
    </source>
</evidence>
<keyword evidence="5" id="KW-1185">Reference proteome</keyword>
<reference evidence="2 5" key="3">
    <citation type="submission" date="2018-07" db="EMBL/GenBank/DDBJ databases">
        <title>Genome sequence of extremly halophilic archaeon Halopelagius longus strain BC12-B1.</title>
        <authorList>
            <person name="Zhang X."/>
        </authorList>
    </citation>
    <scope>NUCLEOTIDE SEQUENCE [LARGE SCALE GENOMIC DNA]</scope>
    <source>
        <strain evidence="2 5">BC12-B1</strain>
    </source>
</reference>
<evidence type="ECO:0000313" key="5">
    <source>
        <dbReference type="Proteomes" id="UP000255421"/>
    </source>
</evidence>
<evidence type="ECO:0000313" key="3">
    <source>
        <dbReference type="EMBL" id="SDQ14754.1"/>
    </source>
</evidence>
<dbReference type="InterPro" id="IPR029052">
    <property type="entry name" value="Metallo-depent_PP-like"/>
</dbReference>
<dbReference type="Proteomes" id="UP000199289">
    <property type="component" value="Unassembled WGS sequence"/>
</dbReference>
<dbReference type="InterPro" id="IPR004843">
    <property type="entry name" value="Calcineurin-like_PHP"/>
</dbReference>
<dbReference type="EMBL" id="FNKQ01000001">
    <property type="protein sequence ID" value="SDQ14754.1"/>
    <property type="molecule type" value="Genomic_DNA"/>
</dbReference>
<evidence type="ECO:0000313" key="2">
    <source>
        <dbReference type="EMBL" id="RDI72501.1"/>
    </source>
</evidence>
<sequence length="220" mass="23966">MLVLGDAHADDPERRESLLSAYRETDPDAALQVGDLLHYDLPAPTWFVAGNNEDFDVVDALRRGDSTLTDAERPTLLASTAADVAGLRVAGLSGNYAPTRYDASREELTGGRRRHFVRSEVERAKSLSDVDVFLSHEAPHGVLRVGGGRDPGCAAVDEILRSVEPDLCLVGHHHRHAEATVEGTRVVSLDPVWEAYYTLDPETLELERHPRPDGAGDAEA</sequence>
<dbReference type="EMBL" id="QQST01000001">
    <property type="protein sequence ID" value="RDI72501.1"/>
    <property type="molecule type" value="Genomic_DNA"/>
</dbReference>
<dbReference type="SUPFAM" id="SSF56300">
    <property type="entry name" value="Metallo-dependent phosphatases"/>
    <property type="match status" value="1"/>
</dbReference>
<dbReference type="OrthoDB" id="50367at2157"/>
<accession>A0A1H0YHM8</accession>
<dbReference type="Gene3D" id="3.60.21.10">
    <property type="match status" value="1"/>
</dbReference>
<reference evidence="4" key="1">
    <citation type="submission" date="2016-10" db="EMBL/GenBank/DDBJ databases">
        <authorList>
            <person name="Varghese N."/>
            <person name="Submissions S."/>
        </authorList>
    </citation>
    <scope>NUCLEOTIDE SEQUENCE [LARGE SCALE GENOMIC DNA]</scope>
    <source>
        <strain evidence="4">CGMCC 1.12397</strain>
    </source>
</reference>
<dbReference type="Pfam" id="PF00149">
    <property type="entry name" value="Metallophos"/>
    <property type="match status" value="1"/>
</dbReference>
<dbReference type="Proteomes" id="UP000255421">
    <property type="component" value="Unassembled WGS sequence"/>
</dbReference>
<dbReference type="AlphaFoldDB" id="A0A1H0YHM8"/>
<organism evidence="3 4">
    <name type="scientific">Halopelagius longus</name>
    <dbReference type="NCBI Taxonomy" id="1236180"/>
    <lineage>
        <taxon>Archaea</taxon>
        <taxon>Methanobacteriati</taxon>
        <taxon>Methanobacteriota</taxon>
        <taxon>Stenosarchaea group</taxon>
        <taxon>Halobacteria</taxon>
        <taxon>Halobacteriales</taxon>
        <taxon>Haloferacaceae</taxon>
    </lineage>
</organism>
<proteinExistence type="predicted"/>
<feature type="domain" description="Calcineurin-like phosphoesterase" evidence="1">
    <location>
        <begin position="2"/>
        <end position="175"/>
    </location>
</feature>
<protein>
    <submittedName>
        <fullName evidence="2">Metallophosphoesterase</fullName>
    </submittedName>
    <submittedName>
        <fullName evidence="3">Predicted phosphoesterase</fullName>
    </submittedName>
</protein>
<name>A0A1H0YHM8_9EURY</name>
<evidence type="ECO:0000313" key="4">
    <source>
        <dbReference type="Proteomes" id="UP000199289"/>
    </source>
</evidence>